<evidence type="ECO:0000256" key="1">
    <source>
        <dbReference type="SAM" id="SignalP"/>
    </source>
</evidence>
<keyword evidence="1" id="KW-0732">Signal</keyword>
<organism evidence="2 3">
    <name type="scientific">Phyllobacterium zundukense</name>
    <dbReference type="NCBI Taxonomy" id="1867719"/>
    <lineage>
        <taxon>Bacteria</taxon>
        <taxon>Pseudomonadati</taxon>
        <taxon>Pseudomonadota</taxon>
        <taxon>Alphaproteobacteria</taxon>
        <taxon>Hyphomicrobiales</taxon>
        <taxon>Phyllobacteriaceae</taxon>
        <taxon>Phyllobacterium</taxon>
    </lineage>
</organism>
<evidence type="ECO:0000313" key="3">
    <source>
        <dbReference type="Proteomes" id="UP000232163"/>
    </source>
</evidence>
<proteinExistence type="predicted"/>
<evidence type="ECO:0000313" key="2">
    <source>
        <dbReference type="EMBL" id="PIO41780.1"/>
    </source>
</evidence>
<feature type="chain" id="PRO_5014614887" evidence="1">
    <location>
        <begin position="18"/>
        <end position="114"/>
    </location>
</feature>
<sequence>MIGGLAAFCLAASPLQAGELSAMAGESINLGRFHGVVYYTSEHDGYRVVATITDDEAGSPVRFSSTLAEGQSAAISVPGKEGKLGSILEISRSGAKITLTEVGSTHNHVGSPEL</sequence>
<comment type="caution">
    <text evidence="2">The sequence shown here is derived from an EMBL/GenBank/DDBJ whole genome shotgun (WGS) entry which is preliminary data.</text>
</comment>
<protein>
    <submittedName>
        <fullName evidence="2">Uncharacterized protein</fullName>
    </submittedName>
</protein>
<feature type="signal peptide" evidence="1">
    <location>
        <begin position="1"/>
        <end position="17"/>
    </location>
</feature>
<dbReference type="Proteomes" id="UP000232163">
    <property type="component" value="Unassembled WGS sequence"/>
</dbReference>
<gene>
    <name evidence="2" type="ORF">B5P45_26795</name>
</gene>
<dbReference type="OrthoDB" id="7916805at2"/>
<dbReference type="AlphaFoldDB" id="A0A2N9VQL2"/>
<keyword evidence="3" id="KW-1185">Reference proteome</keyword>
<name>A0A2N9VQL2_9HYPH</name>
<reference evidence="2 3" key="1">
    <citation type="journal article" date="2017" name="Int J Environ Stud">
        <title>Does the Miocene-Pliocene relict legume Oxytropis triphylla form nitrogen-fixing nodules with a combination of bacterial strains?</title>
        <authorList>
            <person name="Safronova V."/>
            <person name="Belimov A."/>
            <person name="Sazanova A."/>
            <person name="Kuznetsova I."/>
            <person name="Popova J."/>
            <person name="Andronov E."/>
            <person name="Verkhozina A."/>
            <person name="Tikhonovich I."/>
        </authorList>
    </citation>
    <scope>NUCLEOTIDE SEQUENCE [LARGE SCALE GENOMIC DNA]</scope>
    <source>
        <strain evidence="2 3">Tri-38</strain>
    </source>
</reference>
<accession>A0A2N9VQL2</accession>
<dbReference type="EMBL" id="MZMT01000056">
    <property type="protein sequence ID" value="PIO41780.1"/>
    <property type="molecule type" value="Genomic_DNA"/>
</dbReference>